<gene>
    <name evidence="4" type="ORF">JMJ54_11615</name>
</gene>
<feature type="domain" description="N-acetyltransferase" evidence="3">
    <location>
        <begin position="1"/>
        <end position="165"/>
    </location>
</feature>
<protein>
    <submittedName>
        <fullName evidence="4">GNAT family N-acetyltransferase</fullName>
    </submittedName>
</protein>
<keyword evidence="5" id="KW-1185">Reference proteome</keyword>
<organism evidence="4 5">
    <name type="scientific">Jeongeupia naejangsanensis</name>
    <dbReference type="NCBI Taxonomy" id="613195"/>
    <lineage>
        <taxon>Bacteria</taxon>
        <taxon>Pseudomonadati</taxon>
        <taxon>Pseudomonadota</taxon>
        <taxon>Betaproteobacteria</taxon>
        <taxon>Neisseriales</taxon>
        <taxon>Chitinibacteraceae</taxon>
        <taxon>Jeongeupia</taxon>
    </lineage>
</organism>
<comment type="caution">
    <text evidence="4">The sequence shown here is derived from an EMBL/GenBank/DDBJ whole genome shotgun (WGS) entry which is preliminary data.</text>
</comment>
<keyword evidence="1" id="KW-0808">Transferase</keyword>
<dbReference type="PANTHER" id="PTHR10545:SF29">
    <property type="entry name" value="GH14572P-RELATED"/>
    <property type="match status" value="1"/>
</dbReference>
<sequence length="165" mass="18273">MRIEIVSEAQHESLMDLLCELHTYYNKGSVVAREVVREHLLEHLLSPGSPLRLVVAISDDGVVEGFAAIAPTYSLVEPMPDRRRQIQLKELFVRSAWRGCGVGRALMAWVAQHAVDTGCHRVDWSVKASNARGIAFYEGLGAKQVVDRLSYRLSGPSPSERSCGD</sequence>
<keyword evidence="2" id="KW-0012">Acyltransferase</keyword>
<evidence type="ECO:0000256" key="2">
    <source>
        <dbReference type="ARBA" id="ARBA00023315"/>
    </source>
</evidence>
<dbReference type="PANTHER" id="PTHR10545">
    <property type="entry name" value="DIAMINE N-ACETYLTRANSFERASE"/>
    <property type="match status" value="1"/>
</dbReference>
<dbReference type="CDD" id="cd04301">
    <property type="entry name" value="NAT_SF"/>
    <property type="match status" value="1"/>
</dbReference>
<evidence type="ECO:0000313" key="4">
    <source>
        <dbReference type="EMBL" id="MBM3116479.1"/>
    </source>
</evidence>
<dbReference type="Proteomes" id="UP000809431">
    <property type="component" value="Unassembled WGS sequence"/>
</dbReference>
<evidence type="ECO:0000313" key="5">
    <source>
        <dbReference type="Proteomes" id="UP000809431"/>
    </source>
</evidence>
<evidence type="ECO:0000259" key="3">
    <source>
        <dbReference type="PROSITE" id="PS51186"/>
    </source>
</evidence>
<dbReference type="PROSITE" id="PS51186">
    <property type="entry name" value="GNAT"/>
    <property type="match status" value="1"/>
</dbReference>
<accession>A0ABS2BNW0</accession>
<dbReference type="InterPro" id="IPR000182">
    <property type="entry name" value="GNAT_dom"/>
</dbReference>
<proteinExistence type="predicted"/>
<dbReference type="InterPro" id="IPR016181">
    <property type="entry name" value="Acyl_CoA_acyltransferase"/>
</dbReference>
<name>A0ABS2BNW0_9NEIS</name>
<dbReference type="EMBL" id="JAESND010000005">
    <property type="protein sequence ID" value="MBM3116479.1"/>
    <property type="molecule type" value="Genomic_DNA"/>
</dbReference>
<reference evidence="4 5" key="1">
    <citation type="submission" date="2021-01" db="EMBL/GenBank/DDBJ databases">
        <title>Draft Genome Sequence and Polyhydroxyalkanoate Biosynthetic Potential of Jeongeupia naejangsanensis Type Strain DSM 24253.</title>
        <authorList>
            <person name="Turrini P."/>
            <person name="Artuso I."/>
            <person name="Lugli G.A."/>
            <person name="Frangipani E."/>
            <person name="Ventura M."/>
            <person name="Visca P."/>
        </authorList>
    </citation>
    <scope>NUCLEOTIDE SEQUENCE [LARGE SCALE GENOMIC DNA]</scope>
    <source>
        <strain evidence="4 5">DSM 24253</strain>
    </source>
</reference>
<evidence type="ECO:0000256" key="1">
    <source>
        <dbReference type="ARBA" id="ARBA00022679"/>
    </source>
</evidence>
<dbReference type="RefSeq" id="WP_203538724.1">
    <property type="nucleotide sequence ID" value="NZ_JAESND010000005.1"/>
</dbReference>
<dbReference type="Gene3D" id="3.40.630.30">
    <property type="match status" value="1"/>
</dbReference>
<dbReference type="SUPFAM" id="SSF55729">
    <property type="entry name" value="Acyl-CoA N-acyltransferases (Nat)"/>
    <property type="match status" value="1"/>
</dbReference>
<dbReference type="Pfam" id="PF00583">
    <property type="entry name" value="Acetyltransf_1"/>
    <property type="match status" value="1"/>
</dbReference>
<dbReference type="InterPro" id="IPR051016">
    <property type="entry name" value="Diverse_Substrate_AcTransf"/>
</dbReference>